<organism evidence="16 17">
    <name type="scientific">Leptothrix discophora</name>
    <dbReference type="NCBI Taxonomy" id="89"/>
    <lineage>
        <taxon>Bacteria</taxon>
        <taxon>Pseudomonadati</taxon>
        <taxon>Pseudomonadota</taxon>
        <taxon>Betaproteobacteria</taxon>
        <taxon>Burkholderiales</taxon>
        <taxon>Sphaerotilaceae</taxon>
        <taxon>Leptothrix</taxon>
    </lineage>
</organism>
<evidence type="ECO:0000256" key="5">
    <source>
        <dbReference type="ARBA" id="ARBA00022679"/>
    </source>
</evidence>
<dbReference type="Pfam" id="PF08521">
    <property type="entry name" value="2CSK_N"/>
    <property type="match status" value="1"/>
</dbReference>
<keyword evidence="12 13" id="KW-0472">Membrane</keyword>
<feature type="domain" description="HAMP" evidence="15">
    <location>
        <begin position="199"/>
        <end position="251"/>
    </location>
</feature>
<keyword evidence="6 13" id="KW-0812">Transmembrane</keyword>
<evidence type="ECO:0000313" key="16">
    <source>
        <dbReference type="EMBL" id="MDP4300551.1"/>
    </source>
</evidence>
<keyword evidence="8" id="KW-0418">Kinase</keyword>
<evidence type="ECO:0000256" key="1">
    <source>
        <dbReference type="ARBA" id="ARBA00000085"/>
    </source>
</evidence>
<comment type="caution">
    <text evidence="16">The sequence shown here is derived from an EMBL/GenBank/DDBJ whole genome shotgun (WGS) entry which is preliminary data.</text>
</comment>
<evidence type="ECO:0000256" key="10">
    <source>
        <dbReference type="ARBA" id="ARBA00022989"/>
    </source>
</evidence>
<dbReference type="Proteomes" id="UP001235760">
    <property type="component" value="Unassembled WGS sequence"/>
</dbReference>
<sequence>MTARRFNQSLQQGLQWRVLGAVVALWAAVAATTWYRMSEQVDDLLDGHLAQGMALLMALQVQDHEFDEMLTADHIAVDEGTPDGRPPQWSGTDAAELALHKYATKAVFQVWYQGQLLLKSTDAPTAPLAELKPGFSDTNVKGVAWRVYTAPAVRPDSYVIMAESIEARHDIVNAVLRDSWLPLIAGLPLLAFAIWLAVRQGLVPLNRLGAQVSARKPEALDPIDADESPRELAPLIQALNQLFVRMRNSLESERRFTSDAAHELRTPIAGIRAQAQAALTVNDRHERHQALIGTLEGCDHAARLVDQLLQLARLEGARANGEVHRQVVDVLAVAREEVVEAAAATFESGHELVLETDPDHAGAWALAADPVLLGILLRNLIDNALRYSPAGSTVQVTLAGPDAQGRLSVSVDDSGPGLPPALMQRLGERFFRARQNDAPGSGLGWSIVRRIARAFELEVQVGRSSTWGGLRVTLSWPHVPARVLPGSVPAEAEAVASTPPSRAVMPSEPLVGLTIDERDWVI</sequence>
<dbReference type="InterPro" id="IPR036890">
    <property type="entry name" value="HATPase_C_sf"/>
</dbReference>
<dbReference type="RefSeq" id="WP_305749296.1">
    <property type="nucleotide sequence ID" value="NZ_JAUZEE010000003.1"/>
</dbReference>
<evidence type="ECO:0000259" key="14">
    <source>
        <dbReference type="PROSITE" id="PS50109"/>
    </source>
</evidence>
<reference evidence="16 17" key="1">
    <citation type="submission" date="2023-08" db="EMBL/GenBank/DDBJ databases">
        <authorList>
            <person name="Roldan D.M."/>
            <person name="Menes R.J."/>
        </authorList>
    </citation>
    <scope>NUCLEOTIDE SEQUENCE [LARGE SCALE GENOMIC DNA]</scope>
    <source>
        <strain evidence="16 17">CCM 2812</strain>
    </source>
</reference>
<dbReference type="Pfam" id="PF00512">
    <property type="entry name" value="HisKA"/>
    <property type="match status" value="1"/>
</dbReference>
<dbReference type="InterPro" id="IPR050428">
    <property type="entry name" value="TCS_sensor_his_kinase"/>
</dbReference>
<dbReference type="InterPro" id="IPR003594">
    <property type="entry name" value="HATPase_dom"/>
</dbReference>
<evidence type="ECO:0000256" key="13">
    <source>
        <dbReference type="SAM" id="Phobius"/>
    </source>
</evidence>
<keyword evidence="10 13" id="KW-1133">Transmembrane helix</keyword>
<gene>
    <name evidence="16" type="ORF">Q8X39_07880</name>
</gene>
<dbReference type="CDD" id="cd00075">
    <property type="entry name" value="HATPase"/>
    <property type="match status" value="1"/>
</dbReference>
<dbReference type="SMART" id="SM00388">
    <property type="entry name" value="HisKA"/>
    <property type="match status" value="1"/>
</dbReference>
<accession>A0ABT9G2B4</accession>
<dbReference type="Pfam" id="PF02518">
    <property type="entry name" value="HATPase_c"/>
    <property type="match status" value="1"/>
</dbReference>
<dbReference type="Gene3D" id="3.30.565.10">
    <property type="entry name" value="Histidine kinase-like ATPase, C-terminal domain"/>
    <property type="match status" value="1"/>
</dbReference>
<dbReference type="InterPro" id="IPR003661">
    <property type="entry name" value="HisK_dim/P_dom"/>
</dbReference>
<proteinExistence type="predicted"/>
<comment type="catalytic activity">
    <reaction evidence="1">
        <text>ATP + protein L-histidine = ADP + protein N-phospho-L-histidine.</text>
        <dbReference type="EC" id="2.7.13.3"/>
    </reaction>
</comment>
<dbReference type="InterPro" id="IPR013727">
    <property type="entry name" value="2CSK_N"/>
</dbReference>
<dbReference type="SMART" id="SM00387">
    <property type="entry name" value="HATPase_c"/>
    <property type="match status" value="1"/>
</dbReference>
<evidence type="ECO:0000256" key="3">
    <source>
        <dbReference type="ARBA" id="ARBA00012438"/>
    </source>
</evidence>
<dbReference type="PANTHER" id="PTHR45436:SF14">
    <property type="entry name" value="SENSOR PROTEIN QSEC"/>
    <property type="match status" value="1"/>
</dbReference>
<dbReference type="SUPFAM" id="SSF55874">
    <property type="entry name" value="ATPase domain of HSP90 chaperone/DNA topoisomerase II/histidine kinase"/>
    <property type="match status" value="1"/>
</dbReference>
<feature type="transmembrane region" description="Helical" evidence="13">
    <location>
        <begin position="14"/>
        <end position="35"/>
    </location>
</feature>
<keyword evidence="7" id="KW-0547">Nucleotide-binding</keyword>
<evidence type="ECO:0000256" key="9">
    <source>
        <dbReference type="ARBA" id="ARBA00022840"/>
    </source>
</evidence>
<keyword evidence="5" id="KW-0808">Transferase</keyword>
<dbReference type="InterPro" id="IPR003660">
    <property type="entry name" value="HAMP_dom"/>
</dbReference>
<dbReference type="PRINTS" id="PR00344">
    <property type="entry name" value="BCTRLSENSOR"/>
</dbReference>
<evidence type="ECO:0000256" key="7">
    <source>
        <dbReference type="ARBA" id="ARBA00022741"/>
    </source>
</evidence>
<evidence type="ECO:0000256" key="8">
    <source>
        <dbReference type="ARBA" id="ARBA00022777"/>
    </source>
</evidence>
<dbReference type="PANTHER" id="PTHR45436">
    <property type="entry name" value="SENSOR HISTIDINE KINASE YKOH"/>
    <property type="match status" value="1"/>
</dbReference>
<dbReference type="PROSITE" id="PS50885">
    <property type="entry name" value="HAMP"/>
    <property type="match status" value="1"/>
</dbReference>
<evidence type="ECO:0000256" key="4">
    <source>
        <dbReference type="ARBA" id="ARBA00022553"/>
    </source>
</evidence>
<evidence type="ECO:0000256" key="6">
    <source>
        <dbReference type="ARBA" id="ARBA00022692"/>
    </source>
</evidence>
<dbReference type="EC" id="2.7.13.3" evidence="3"/>
<evidence type="ECO:0000256" key="12">
    <source>
        <dbReference type="ARBA" id="ARBA00023136"/>
    </source>
</evidence>
<keyword evidence="11" id="KW-0902">Two-component regulatory system</keyword>
<dbReference type="GO" id="GO:0005524">
    <property type="term" value="F:ATP binding"/>
    <property type="evidence" value="ECO:0007669"/>
    <property type="project" value="UniProtKB-KW"/>
</dbReference>
<evidence type="ECO:0000313" key="17">
    <source>
        <dbReference type="Proteomes" id="UP001235760"/>
    </source>
</evidence>
<name>A0ABT9G2B4_LEPDI</name>
<dbReference type="EMBL" id="JAUZEE010000003">
    <property type="protein sequence ID" value="MDP4300551.1"/>
    <property type="molecule type" value="Genomic_DNA"/>
</dbReference>
<evidence type="ECO:0000256" key="11">
    <source>
        <dbReference type="ARBA" id="ARBA00023012"/>
    </source>
</evidence>
<keyword evidence="17" id="KW-1185">Reference proteome</keyword>
<dbReference type="CDD" id="cd00082">
    <property type="entry name" value="HisKA"/>
    <property type="match status" value="1"/>
</dbReference>
<dbReference type="InterPro" id="IPR036097">
    <property type="entry name" value="HisK_dim/P_sf"/>
</dbReference>
<dbReference type="SUPFAM" id="SSF47384">
    <property type="entry name" value="Homodimeric domain of signal transducing histidine kinase"/>
    <property type="match status" value="1"/>
</dbReference>
<dbReference type="Gene3D" id="1.10.287.130">
    <property type="match status" value="1"/>
</dbReference>
<comment type="subcellular location">
    <subcellularLocation>
        <location evidence="2">Membrane</location>
        <topology evidence="2">Multi-pass membrane protein</topology>
    </subcellularLocation>
</comment>
<protein>
    <recommendedName>
        <fullName evidence="3">histidine kinase</fullName>
        <ecNumber evidence="3">2.7.13.3</ecNumber>
    </recommendedName>
</protein>
<keyword evidence="4" id="KW-0597">Phosphoprotein</keyword>
<feature type="domain" description="Histidine kinase" evidence="14">
    <location>
        <begin position="259"/>
        <end position="480"/>
    </location>
</feature>
<dbReference type="InterPro" id="IPR004358">
    <property type="entry name" value="Sig_transdc_His_kin-like_C"/>
</dbReference>
<keyword evidence="9 16" id="KW-0067">ATP-binding</keyword>
<evidence type="ECO:0000256" key="2">
    <source>
        <dbReference type="ARBA" id="ARBA00004141"/>
    </source>
</evidence>
<dbReference type="PROSITE" id="PS50109">
    <property type="entry name" value="HIS_KIN"/>
    <property type="match status" value="1"/>
</dbReference>
<dbReference type="InterPro" id="IPR005467">
    <property type="entry name" value="His_kinase_dom"/>
</dbReference>
<evidence type="ECO:0000259" key="15">
    <source>
        <dbReference type="PROSITE" id="PS50885"/>
    </source>
</evidence>